<dbReference type="InterPro" id="IPR016169">
    <property type="entry name" value="FAD-bd_PCMH_sub2"/>
</dbReference>
<evidence type="ECO:0000256" key="2">
    <source>
        <dbReference type="ARBA" id="ARBA00008000"/>
    </source>
</evidence>
<dbReference type="InterPro" id="IPR004113">
    <property type="entry name" value="FAD-bd_oxidored_4_C"/>
</dbReference>
<keyword evidence="6" id="KW-0560">Oxidoreductase</keyword>
<dbReference type="InterPro" id="IPR016166">
    <property type="entry name" value="FAD-bd_PCMH"/>
</dbReference>
<dbReference type="EMBL" id="UOEQ01000430">
    <property type="protein sequence ID" value="VAW22776.1"/>
    <property type="molecule type" value="Genomic_DNA"/>
</dbReference>
<dbReference type="Pfam" id="PF01565">
    <property type="entry name" value="FAD_binding_4"/>
    <property type="match status" value="1"/>
</dbReference>
<evidence type="ECO:0000256" key="1">
    <source>
        <dbReference type="ARBA" id="ARBA00001974"/>
    </source>
</evidence>
<dbReference type="PROSITE" id="PS51387">
    <property type="entry name" value="FAD_PCMH"/>
    <property type="match status" value="1"/>
</dbReference>
<dbReference type="AlphaFoldDB" id="A0A3B0USY2"/>
<dbReference type="Gene3D" id="3.30.43.10">
    <property type="entry name" value="Uridine Diphospho-n-acetylenolpyruvylglucosamine Reductase, domain 2"/>
    <property type="match status" value="1"/>
</dbReference>
<accession>A0A3B0USY2</accession>
<dbReference type="InterPro" id="IPR051264">
    <property type="entry name" value="FAD-oxidored/transferase_4"/>
</dbReference>
<dbReference type="Gene3D" id="3.30.70.2190">
    <property type="match status" value="1"/>
</dbReference>
<dbReference type="InterPro" id="IPR016164">
    <property type="entry name" value="FAD-linked_Oxase-like_C"/>
</dbReference>
<keyword evidence="4" id="KW-0274">FAD</keyword>
<sequence length="443" mass="47692">MAPYIVELRGRFHTPALAIAIPKTIEQLQKLVSWANDYKIGLVPQGGNTGMVGGQVPKQGNEIIVSMAKLNQIRHVDANGGYMCVEAGVTLQSAQKAADEAGLLFPLAIAPQEKAQIGGILSSNAGGLQVLAYGYARQLCLGIEAVMANGSLYQGLSGLKKDNTGYDLSSLMVGAEGTLGIISAATLKLFPKPKGFETAFINLSSPEAALALYSELIKRLGTSLTTFEMMPDFGMQMQIRHKMIDNNPAGTVSDWYVLAQMSQLPGQSSNSLSNALDSSLKDGVIEQITIAKDEETRRQMWRVREQLSGAQSKEGASIKHDISVPVSAVPELIESGIEAAKKILPDIRPCPFGHLGDGNIHFNFSQPVGADPKAYMEGADKIHEAIYEIVTNLGGSISAEHGIGQLKTQLLKQHKDPVAYELMKKIKLTFDPNNIMNPGKMFD</sequence>
<keyword evidence="3" id="KW-0285">Flavoprotein</keyword>
<dbReference type="InterPro" id="IPR016171">
    <property type="entry name" value="Vanillyl_alc_oxidase_C-sub2"/>
</dbReference>
<gene>
    <name evidence="6" type="ORF">MNBD_ALPHA11-935</name>
</gene>
<reference evidence="6" key="1">
    <citation type="submission" date="2018-06" db="EMBL/GenBank/DDBJ databases">
        <authorList>
            <person name="Zhirakovskaya E."/>
        </authorList>
    </citation>
    <scope>NUCLEOTIDE SEQUENCE</scope>
</reference>
<dbReference type="InterPro" id="IPR036318">
    <property type="entry name" value="FAD-bd_PCMH-like_sf"/>
</dbReference>
<protein>
    <submittedName>
        <fullName evidence="6">D-2-hydroxyglutarate dehydrogenase</fullName>
        <ecNumber evidence="6">1.1.99.2</ecNumber>
    </submittedName>
</protein>
<dbReference type="PANTHER" id="PTHR43716:SF2">
    <property type="entry name" value="BLL6224 PROTEIN"/>
    <property type="match status" value="1"/>
</dbReference>
<evidence type="ECO:0000313" key="6">
    <source>
        <dbReference type="EMBL" id="VAW22776.1"/>
    </source>
</evidence>
<dbReference type="FunFam" id="1.10.45.10:FF:000001">
    <property type="entry name" value="D-lactate dehydrogenase mitochondrial"/>
    <property type="match status" value="1"/>
</dbReference>
<evidence type="ECO:0000256" key="4">
    <source>
        <dbReference type="ARBA" id="ARBA00022827"/>
    </source>
</evidence>
<dbReference type="GO" id="GO:0071949">
    <property type="term" value="F:FAD binding"/>
    <property type="evidence" value="ECO:0007669"/>
    <property type="project" value="InterPro"/>
</dbReference>
<comment type="similarity">
    <text evidence="2">Belongs to the FAD-binding oxidoreductase/transferase type 4 family.</text>
</comment>
<dbReference type="GO" id="GO:0022904">
    <property type="term" value="P:respiratory electron transport chain"/>
    <property type="evidence" value="ECO:0007669"/>
    <property type="project" value="TreeGrafter"/>
</dbReference>
<evidence type="ECO:0000259" key="5">
    <source>
        <dbReference type="PROSITE" id="PS51387"/>
    </source>
</evidence>
<dbReference type="Gene3D" id="3.30.465.10">
    <property type="match status" value="1"/>
</dbReference>
<dbReference type="SUPFAM" id="SSF55103">
    <property type="entry name" value="FAD-linked oxidases, C-terminal domain"/>
    <property type="match status" value="1"/>
</dbReference>
<comment type="cofactor">
    <cofactor evidence="1">
        <name>FAD</name>
        <dbReference type="ChEBI" id="CHEBI:57692"/>
    </cofactor>
</comment>
<dbReference type="Gene3D" id="3.30.70.2740">
    <property type="match status" value="1"/>
</dbReference>
<dbReference type="GO" id="GO:0047545">
    <property type="term" value="F:(S)-2-hydroxyglutarate dehydrogenase activity"/>
    <property type="evidence" value="ECO:0007669"/>
    <property type="project" value="UniProtKB-EC"/>
</dbReference>
<dbReference type="EC" id="1.1.99.2" evidence="6"/>
<organism evidence="6">
    <name type="scientific">hydrothermal vent metagenome</name>
    <dbReference type="NCBI Taxonomy" id="652676"/>
    <lineage>
        <taxon>unclassified sequences</taxon>
        <taxon>metagenomes</taxon>
        <taxon>ecological metagenomes</taxon>
    </lineage>
</organism>
<dbReference type="PANTHER" id="PTHR43716">
    <property type="entry name" value="D-2-HYDROXYGLUTARATE DEHYDROGENASE, MITOCHONDRIAL"/>
    <property type="match status" value="1"/>
</dbReference>
<dbReference type="Pfam" id="PF02913">
    <property type="entry name" value="FAD-oxidase_C"/>
    <property type="match status" value="1"/>
</dbReference>
<dbReference type="InterPro" id="IPR006094">
    <property type="entry name" value="Oxid_FAD_bind_N"/>
</dbReference>
<evidence type="ECO:0000256" key="3">
    <source>
        <dbReference type="ARBA" id="ARBA00022630"/>
    </source>
</evidence>
<dbReference type="InterPro" id="IPR016167">
    <property type="entry name" value="FAD-bd_PCMH_sub1"/>
</dbReference>
<name>A0A3B0USY2_9ZZZZ</name>
<feature type="domain" description="FAD-binding PCMH-type" evidence="5">
    <location>
        <begin position="12"/>
        <end position="192"/>
    </location>
</feature>
<dbReference type="SUPFAM" id="SSF56176">
    <property type="entry name" value="FAD-binding/transporter-associated domain-like"/>
    <property type="match status" value="1"/>
</dbReference>
<dbReference type="Gene3D" id="1.10.45.10">
    <property type="entry name" value="Vanillyl-alcohol Oxidase, Chain A, domain 4"/>
    <property type="match status" value="1"/>
</dbReference>
<proteinExistence type="inferred from homology"/>